<dbReference type="EMBL" id="FNKQ01000007">
    <property type="protein sequence ID" value="SDR16847.1"/>
    <property type="molecule type" value="Genomic_DNA"/>
</dbReference>
<feature type="compositionally biased region" description="Acidic residues" evidence="2">
    <location>
        <begin position="303"/>
        <end position="313"/>
    </location>
</feature>
<sequence length="320" mass="36294">MALIQFYGVLATTASVFLGILTAYLVTRLSDLKSERSQIKRQIESIDVELEALDESRSIRINSLEETEERWKIEEAQENVDKFIDHDVGSDWDPSPNNVELEDALNALAEHRVSGGELIRPHAEELERRWDDLVDELQPMKTGPLGAPVEVANIDSPEATVGNWIVDALWDIYEQEKYDREGSRVSELDLSIEQLSDRRGALVQQYESLDPKQLKDSIKATIVPIGLSVVLPLTVRILHEIGFTLPVPNWALIFEPIGVFAFWLIGFFWTLYFVWVRVTDTNDDLPESPLRDSSETSSQTESDSNEYEEDLEAETSTANN</sequence>
<evidence type="ECO:0000313" key="5">
    <source>
        <dbReference type="EMBL" id="SDR16847.1"/>
    </source>
</evidence>
<evidence type="ECO:0000256" key="2">
    <source>
        <dbReference type="SAM" id="MobiDB-lite"/>
    </source>
</evidence>
<evidence type="ECO:0000313" key="7">
    <source>
        <dbReference type="Proteomes" id="UP000255421"/>
    </source>
</evidence>
<gene>
    <name evidence="4" type="ORF">DWB78_18540</name>
    <name evidence="5" type="ORF">SAMN05216278_3872</name>
</gene>
<feature type="region of interest" description="Disordered" evidence="2">
    <location>
        <begin position="285"/>
        <end position="320"/>
    </location>
</feature>
<keyword evidence="3" id="KW-0812">Transmembrane</keyword>
<accession>A0A1H1GUJ5</accession>
<keyword evidence="1" id="KW-0175">Coiled coil</keyword>
<keyword evidence="3" id="KW-1133">Transmembrane helix</keyword>
<dbReference type="Proteomes" id="UP000255421">
    <property type="component" value="Unassembled WGS sequence"/>
</dbReference>
<dbReference type="EMBL" id="QQST01000005">
    <property type="protein sequence ID" value="RDI69554.1"/>
    <property type="molecule type" value="Genomic_DNA"/>
</dbReference>
<dbReference type="AlphaFoldDB" id="A0A1H1GUJ5"/>
<feature type="transmembrane region" description="Helical" evidence="3">
    <location>
        <begin position="250"/>
        <end position="275"/>
    </location>
</feature>
<evidence type="ECO:0000256" key="3">
    <source>
        <dbReference type="SAM" id="Phobius"/>
    </source>
</evidence>
<proteinExistence type="predicted"/>
<reference evidence="6" key="2">
    <citation type="submission" date="2016-10" db="EMBL/GenBank/DDBJ databases">
        <authorList>
            <person name="Varghese N."/>
            <person name="Submissions S."/>
        </authorList>
    </citation>
    <scope>NUCLEOTIDE SEQUENCE [LARGE SCALE GENOMIC DNA]</scope>
    <source>
        <strain evidence="6">CGMCC 1.12397</strain>
    </source>
</reference>
<protein>
    <submittedName>
        <fullName evidence="5">Uncharacterized protein</fullName>
    </submittedName>
</protein>
<reference evidence="4 7" key="3">
    <citation type="submission" date="2018-07" db="EMBL/GenBank/DDBJ databases">
        <title>Genome sequence of extremly halophilic archaeon Halopelagius longus strain BC12-B1.</title>
        <authorList>
            <person name="Zhang X."/>
        </authorList>
    </citation>
    <scope>NUCLEOTIDE SEQUENCE [LARGE SCALE GENOMIC DNA]</scope>
    <source>
        <strain evidence="4 7">BC12-B1</strain>
    </source>
</reference>
<evidence type="ECO:0000313" key="4">
    <source>
        <dbReference type="EMBL" id="RDI69554.1"/>
    </source>
</evidence>
<name>A0A1H1GUJ5_9EURY</name>
<dbReference type="RefSeq" id="WP_114936200.1">
    <property type="nucleotide sequence ID" value="NZ_FNKQ01000007.1"/>
</dbReference>
<dbReference type="OrthoDB" id="351213at2157"/>
<feature type="coiled-coil region" evidence="1">
    <location>
        <begin position="29"/>
        <end position="56"/>
    </location>
</feature>
<evidence type="ECO:0000256" key="1">
    <source>
        <dbReference type="SAM" id="Coils"/>
    </source>
</evidence>
<feature type="transmembrane region" description="Helical" evidence="3">
    <location>
        <begin position="220"/>
        <end position="238"/>
    </location>
</feature>
<reference evidence="5" key="1">
    <citation type="submission" date="2016-10" db="EMBL/GenBank/DDBJ databases">
        <authorList>
            <person name="de Groot N.N."/>
        </authorList>
    </citation>
    <scope>NUCLEOTIDE SEQUENCE [LARGE SCALE GENOMIC DNA]</scope>
    <source>
        <strain evidence="5">CGMCC 1.12397</strain>
    </source>
</reference>
<keyword evidence="7" id="KW-1185">Reference proteome</keyword>
<feature type="transmembrane region" description="Helical" evidence="3">
    <location>
        <begin position="6"/>
        <end position="26"/>
    </location>
</feature>
<dbReference type="Proteomes" id="UP000199289">
    <property type="component" value="Unassembled WGS sequence"/>
</dbReference>
<organism evidence="5 6">
    <name type="scientific">Halopelagius longus</name>
    <dbReference type="NCBI Taxonomy" id="1236180"/>
    <lineage>
        <taxon>Archaea</taxon>
        <taxon>Methanobacteriati</taxon>
        <taxon>Methanobacteriota</taxon>
        <taxon>Stenosarchaea group</taxon>
        <taxon>Halobacteria</taxon>
        <taxon>Halobacteriales</taxon>
        <taxon>Haloferacaceae</taxon>
    </lineage>
</organism>
<evidence type="ECO:0000313" key="6">
    <source>
        <dbReference type="Proteomes" id="UP000199289"/>
    </source>
</evidence>
<keyword evidence="3" id="KW-0472">Membrane</keyword>